<gene>
    <name evidence="1" type="ORF">COLO4_19637</name>
</gene>
<proteinExistence type="predicted"/>
<comment type="caution">
    <text evidence="1">The sequence shown here is derived from an EMBL/GenBank/DDBJ whole genome shotgun (WGS) entry which is preliminary data.</text>
</comment>
<dbReference type="Proteomes" id="UP000187203">
    <property type="component" value="Unassembled WGS sequence"/>
</dbReference>
<evidence type="ECO:0000313" key="2">
    <source>
        <dbReference type="Proteomes" id="UP000187203"/>
    </source>
</evidence>
<name>A0A1R3J4E5_9ROSI</name>
<dbReference type="EMBL" id="AWUE01016709">
    <property type="protein sequence ID" value="OMO89646.1"/>
    <property type="molecule type" value="Genomic_DNA"/>
</dbReference>
<reference evidence="2" key="1">
    <citation type="submission" date="2013-09" db="EMBL/GenBank/DDBJ databases">
        <title>Corchorus olitorius genome sequencing.</title>
        <authorList>
            <person name="Alam M."/>
            <person name="Haque M.S."/>
            <person name="Islam M.S."/>
            <person name="Emdad E.M."/>
            <person name="Islam M.M."/>
            <person name="Ahmed B."/>
            <person name="Halim A."/>
            <person name="Hossen Q.M.M."/>
            <person name="Hossain M.Z."/>
            <person name="Ahmed R."/>
            <person name="Khan M.M."/>
            <person name="Islam R."/>
            <person name="Rashid M.M."/>
            <person name="Khan S.A."/>
            <person name="Rahman M.S."/>
            <person name="Alam M."/>
            <person name="Yahiya A.S."/>
            <person name="Khan M.S."/>
            <person name="Azam M.S."/>
            <person name="Haque T."/>
            <person name="Lashkar M.Z.H."/>
            <person name="Akhand A.I."/>
            <person name="Morshed G."/>
            <person name="Roy S."/>
            <person name="Uddin K.S."/>
            <person name="Rabeya T."/>
            <person name="Hossain A.S."/>
            <person name="Chowdhury A."/>
            <person name="Snigdha A.R."/>
            <person name="Mortoza M.S."/>
            <person name="Matin S.A."/>
            <person name="Hoque S.M.E."/>
            <person name="Islam M.K."/>
            <person name="Roy D.K."/>
            <person name="Haider R."/>
            <person name="Moosa M.M."/>
            <person name="Elias S.M."/>
            <person name="Hasan A.M."/>
            <person name="Jahan S."/>
            <person name="Shafiuddin M."/>
            <person name="Mahmood N."/>
            <person name="Shommy N.S."/>
        </authorList>
    </citation>
    <scope>NUCLEOTIDE SEQUENCE [LARGE SCALE GENOMIC DNA]</scope>
    <source>
        <strain evidence="2">cv. O-4</strain>
    </source>
</reference>
<evidence type="ECO:0000313" key="1">
    <source>
        <dbReference type="EMBL" id="OMO89646.1"/>
    </source>
</evidence>
<organism evidence="1 2">
    <name type="scientific">Corchorus olitorius</name>
    <dbReference type="NCBI Taxonomy" id="93759"/>
    <lineage>
        <taxon>Eukaryota</taxon>
        <taxon>Viridiplantae</taxon>
        <taxon>Streptophyta</taxon>
        <taxon>Embryophyta</taxon>
        <taxon>Tracheophyta</taxon>
        <taxon>Spermatophyta</taxon>
        <taxon>Magnoliopsida</taxon>
        <taxon>eudicotyledons</taxon>
        <taxon>Gunneridae</taxon>
        <taxon>Pentapetalae</taxon>
        <taxon>rosids</taxon>
        <taxon>malvids</taxon>
        <taxon>Malvales</taxon>
        <taxon>Malvaceae</taxon>
        <taxon>Grewioideae</taxon>
        <taxon>Apeibeae</taxon>
        <taxon>Corchorus</taxon>
    </lineage>
</organism>
<protein>
    <submittedName>
        <fullName evidence="1">Uncharacterized protein</fullName>
    </submittedName>
</protein>
<dbReference type="AlphaFoldDB" id="A0A1R3J4E5"/>
<keyword evidence="2" id="KW-1185">Reference proteome</keyword>
<sequence>MDAIFAPERVTLNNHKRQMESVSFVLDIMR</sequence>
<accession>A0A1R3J4E5</accession>